<name>A0A125SA86_9CAUD</name>
<dbReference type="Proteomes" id="UP000221376">
    <property type="component" value="Segment"/>
</dbReference>
<sequence>MARQQIFLIIGGPLDGHAFRPVGVQLGVGQWVELEGEDYAVTRVPASRDNLMVPRSVLVHWSDMGCSDLLWRTFLHTMKAYAAEATR</sequence>
<protein>
    <submittedName>
        <fullName evidence="1">Uncharacterized protein</fullName>
    </submittedName>
</protein>
<gene>
    <name evidence="1" type="ORF">AAT1_02056</name>
</gene>
<dbReference type="EMBL" id="KU204984">
    <property type="protein sequence ID" value="AME18082.1"/>
    <property type="molecule type" value="Genomic_DNA"/>
</dbReference>
<evidence type="ECO:0000313" key="2">
    <source>
        <dbReference type="Proteomes" id="UP000221376"/>
    </source>
</evidence>
<keyword evidence="2" id="KW-1185">Reference proteome</keyword>
<organism evidence="1 2">
    <name type="scientific">Pseudomonas phage AAT-1</name>
    <dbReference type="NCBI Taxonomy" id="1775248"/>
    <lineage>
        <taxon>Viruses</taxon>
        <taxon>Duplodnaviria</taxon>
        <taxon>Heunggongvirae</taxon>
        <taxon>Uroviricota</taxon>
        <taxon>Caudoviricetes</taxon>
        <taxon>Mesyanzhinovviridae</taxon>
        <taxon>Bradleyvirinae</taxon>
        <taxon>Pamexvirus</taxon>
        <taxon>Pamexvirus AAT1</taxon>
    </lineage>
</organism>
<accession>A0A125SA86</accession>
<proteinExistence type="predicted"/>
<reference evidence="1" key="1">
    <citation type="submission" date="2016-06" db="EMBL/GenBank/DDBJ databases">
        <title>Complete Genome Sequence of Pseudomonas aeruginosa Phage AAT-1.</title>
        <authorList>
            <person name="Andrade-Dominguez A."/>
            <person name="Kolter R."/>
        </authorList>
    </citation>
    <scope>NUCLEOTIDE SEQUENCE [LARGE SCALE GENOMIC DNA]</scope>
</reference>
<evidence type="ECO:0000313" key="1">
    <source>
        <dbReference type="EMBL" id="AME18082.1"/>
    </source>
</evidence>